<reference evidence="1" key="1">
    <citation type="submission" date="2020-05" db="EMBL/GenBank/DDBJ databases">
        <title>Fertoebacter nigrum gen. nov., sp. nov., a new member of the family Rhodobacteraceae.</title>
        <authorList>
            <person name="Szuroczki S."/>
            <person name="Abbaszade G."/>
            <person name="Buni D."/>
            <person name="Schumann P."/>
            <person name="Toth E."/>
        </authorList>
    </citation>
    <scope>NUCLEOTIDE SEQUENCE</scope>
    <source>
        <strain evidence="1">RG-N-1a</strain>
    </source>
</reference>
<sequence length="229" mass="23870">MSLIGALLLALNGGRPAHLARGQKAMERAAGFYGTAKLLHLDRAIAAFGALRAARASDPRVAALLASALIEKMQVVAPQDRMALRARAVALLQPELARFEARPGDMAFALATLLSAAWEPLPDEPQDSPEALSRMTRARDAQARAVAACPAGPALLGAQVQLAACAVRRAEHPLCPDRAAVCDSLGPQLAALLTTARALPPQPGGWPDDSVALILSLQGRLHALIATQG</sequence>
<gene>
    <name evidence="1" type="ORF">GEU84_005060</name>
</gene>
<evidence type="ECO:0000313" key="1">
    <source>
        <dbReference type="EMBL" id="NUB43745.1"/>
    </source>
</evidence>
<protein>
    <submittedName>
        <fullName evidence="1">Uncharacterized protein</fullName>
    </submittedName>
</protein>
<evidence type="ECO:0000313" key="2">
    <source>
        <dbReference type="Proteomes" id="UP000484076"/>
    </source>
</evidence>
<keyword evidence="2" id="KW-1185">Reference proteome</keyword>
<dbReference type="EMBL" id="WHUT02000002">
    <property type="protein sequence ID" value="NUB43745.1"/>
    <property type="molecule type" value="Genomic_DNA"/>
</dbReference>
<comment type="caution">
    <text evidence="1">The sequence shown here is derived from an EMBL/GenBank/DDBJ whole genome shotgun (WGS) entry which is preliminary data.</text>
</comment>
<dbReference type="Proteomes" id="UP000484076">
    <property type="component" value="Unassembled WGS sequence"/>
</dbReference>
<proteinExistence type="predicted"/>
<organism evidence="1 2">
    <name type="scientific">Fertoeibacter niger</name>
    <dbReference type="NCBI Taxonomy" id="2656921"/>
    <lineage>
        <taxon>Bacteria</taxon>
        <taxon>Pseudomonadati</taxon>
        <taxon>Pseudomonadota</taxon>
        <taxon>Alphaproteobacteria</taxon>
        <taxon>Rhodobacterales</taxon>
        <taxon>Paracoccaceae</taxon>
        <taxon>Fertoeibacter</taxon>
    </lineage>
</organism>
<accession>A0A8X8KMB4</accession>
<dbReference type="AlphaFoldDB" id="A0A8X8KMB4"/>
<name>A0A8X8KMB4_9RHOB</name>
<dbReference type="RefSeq" id="WP_152824207.1">
    <property type="nucleotide sequence ID" value="NZ_WHUT02000002.1"/>
</dbReference>